<keyword evidence="2" id="KW-1185">Reference proteome</keyword>
<comment type="caution">
    <text evidence="1">The sequence shown here is derived from an EMBL/GenBank/DDBJ whole genome shotgun (WGS) entry which is preliminary data.</text>
</comment>
<organism evidence="1 2">
    <name type="scientific">Rubus argutus</name>
    <name type="common">Southern blackberry</name>
    <dbReference type="NCBI Taxonomy" id="59490"/>
    <lineage>
        <taxon>Eukaryota</taxon>
        <taxon>Viridiplantae</taxon>
        <taxon>Streptophyta</taxon>
        <taxon>Embryophyta</taxon>
        <taxon>Tracheophyta</taxon>
        <taxon>Spermatophyta</taxon>
        <taxon>Magnoliopsida</taxon>
        <taxon>eudicotyledons</taxon>
        <taxon>Gunneridae</taxon>
        <taxon>Pentapetalae</taxon>
        <taxon>rosids</taxon>
        <taxon>fabids</taxon>
        <taxon>Rosales</taxon>
        <taxon>Rosaceae</taxon>
        <taxon>Rosoideae</taxon>
        <taxon>Rosoideae incertae sedis</taxon>
        <taxon>Rubus</taxon>
    </lineage>
</organism>
<reference evidence="1 2" key="1">
    <citation type="journal article" date="2023" name="G3 (Bethesda)">
        <title>A chromosome-length genome assembly and annotation of blackberry (Rubus argutus, cv. 'Hillquist').</title>
        <authorList>
            <person name="Bruna T."/>
            <person name="Aryal R."/>
            <person name="Dudchenko O."/>
            <person name="Sargent D.J."/>
            <person name="Mead D."/>
            <person name="Buti M."/>
            <person name="Cavallini A."/>
            <person name="Hytonen T."/>
            <person name="Andres J."/>
            <person name="Pham M."/>
            <person name="Weisz D."/>
            <person name="Mascagni F."/>
            <person name="Usai G."/>
            <person name="Natali L."/>
            <person name="Bassil N."/>
            <person name="Fernandez G.E."/>
            <person name="Lomsadze A."/>
            <person name="Armour M."/>
            <person name="Olukolu B."/>
            <person name="Poorten T."/>
            <person name="Britton C."/>
            <person name="Davik J."/>
            <person name="Ashrafi H."/>
            <person name="Aiden E.L."/>
            <person name="Borodovsky M."/>
            <person name="Worthington M."/>
        </authorList>
    </citation>
    <scope>NUCLEOTIDE SEQUENCE [LARGE SCALE GENOMIC DNA]</scope>
    <source>
        <strain evidence="1">PI 553951</strain>
    </source>
</reference>
<evidence type="ECO:0000313" key="1">
    <source>
        <dbReference type="EMBL" id="KAK9951677.1"/>
    </source>
</evidence>
<dbReference type="AlphaFoldDB" id="A0AAW1YSG3"/>
<name>A0AAW1YSG3_RUBAR</name>
<gene>
    <name evidence="1" type="ORF">M0R45_007113</name>
</gene>
<sequence length="76" mass="8333">MTPAVLAVIEAARRAGLGFFTAEGTEWIDLGFGDSGVVREKDAVKARAQFHCYRCSCDLWFRLIGEKSSRLSSSCS</sequence>
<protein>
    <submittedName>
        <fullName evidence="1">Uncharacterized protein</fullName>
    </submittedName>
</protein>
<dbReference type="Proteomes" id="UP001457282">
    <property type="component" value="Unassembled WGS sequence"/>
</dbReference>
<evidence type="ECO:0000313" key="2">
    <source>
        <dbReference type="Proteomes" id="UP001457282"/>
    </source>
</evidence>
<proteinExistence type="predicted"/>
<accession>A0AAW1YSG3</accession>
<dbReference type="EMBL" id="JBEDUW010000001">
    <property type="protein sequence ID" value="KAK9951677.1"/>
    <property type="molecule type" value="Genomic_DNA"/>
</dbReference>